<accession>A0ABR1LNQ8</accession>
<reference evidence="2 3" key="1">
    <citation type="submission" date="2024-04" db="EMBL/GenBank/DDBJ databases">
        <title>Phyllosticta paracitricarpa is synonymous to the EU quarantine fungus P. citricarpa based on phylogenomic analyses.</title>
        <authorList>
            <consortium name="Lawrence Berkeley National Laboratory"/>
            <person name="Van ingen-buijs V.A."/>
            <person name="Van westerhoven A.C."/>
            <person name="Haridas S."/>
            <person name="Skiadas P."/>
            <person name="Martin F."/>
            <person name="Groenewald J.Z."/>
            <person name="Crous P.W."/>
            <person name="Seidl M.F."/>
        </authorList>
    </citation>
    <scope>NUCLEOTIDE SEQUENCE [LARGE SCALE GENOMIC DNA]</scope>
    <source>
        <strain evidence="2 3">CPC 17464</strain>
    </source>
</reference>
<dbReference type="SUPFAM" id="SSF54695">
    <property type="entry name" value="POZ domain"/>
    <property type="match status" value="1"/>
</dbReference>
<keyword evidence="3" id="KW-1185">Reference proteome</keyword>
<organism evidence="2 3">
    <name type="scientific">Phyllosticta citribraziliensis</name>
    <dbReference type="NCBI Taxonomy" id="989973"/>
    <lineage>
        <taxon>Eukaryota</taxon>
        <taxon>Fungi</taxon>
        <taxon>Dikarya</taxon>
        <taxon>Ascomycota</taxon>
        <taxon>Pezizomycotina</taxon>
        <taxon>Dothideomycetes</taxon>
        <taxon>Dothideomycetes incertae sedis</taxon>
        <taxon>Botryosphaeriales</taxon>
        <taxon>Phyllostictaceae</taxon>
        <taxon>Phyllosticta</taxon>
    </lineage>
</organism>
<dbReference type="InterPro" id="IPR000210">
    <property type="entry name" value="BTB/POZ_dom"/>
</dbReference>
<dbReference type="PROSITE" id="PS50097">
    <property type="entry name" value="BTB"/>
    <property type="match status" value="1"/>
</dbReference>
<dbReference type="Gene3D" id="3.30.710.10">
    <property type="entry name" value="Potassium Channel Kv1.1, Chain A"/>
    <property type="match status" value="1"/>
</dbReference>
<dbReference type="EMBL" id="JBBPEH010000006">
    <property type="protein sequence ID" value="KAK7536818.1"/>
    <property type="molecule type" value="Genomic_DNA"/>
</dbReference>
<sequence length="252" mass="28094">MPASEGDHRLRKSIASLLDSGRFADAKIECDGQTFHVHKSVICTQSEYFSRAFDEKNGFKEANTSTIQLQEIEASTVRAIIEFMYHGDYKTTAEDNDLLLSIDVYAAAEMYQVGGLKEAATRHFKEVAPSMFDIPTFPDAIHAIYQSTMEEDRGLRDILVDTAVPQIHDLVKATKFNNTLVQNGEFGKDLVHAMNMKFEDDVLVTITCPGLGYPGCLGQENVKGALLRSGKPLLCNYCGNAAPYSRWFRVNH</sequence>
<dbReference type="Proteomes" id="UP001360953">
    <property type="component" value="Unassembled WGS sequence"/>
</dbReference>
<comment type="caution">
    <text evidence="2">The sequence shown here is derived from an EMBL/GenBank/DDBJ whole genome shotgun (WGS) entry which is preliminary data.</text>
</comment>
<dbReference type="SMART" id="SM00225">
    <property type="entry name" value="BTB"/>
    <property type="match status" value="1"/>
</dbReference>
<dbReference type="GeneID" id="92036532"/>
<evidence type="ECO:0000313" key="2">
    <source>
        <dbReference type="EMBL" id="KAK7536818.1"/>
    </source>
</evidence>
<dbReference type="PANTHER" id="PTHR47843:SF5">
    <property type="entry name" value="BTB_POZ DOMAIN PROTEIN"/>
    <property type="match status" value="1"/>
</dbReference>
<dbReference type="PANTHER" id="PTHR47843">
    <property type="entry name" value="BTB DOMAIN-CONTAINING PROTEIN-RELATED"/>
    <property type="match status" value="1"/>
</dbReference>
<dbReference type="RefSeq" id="XP_066654969.1">
    <property type="nucleotide sequence ID" value="XM_066803626.1"/>
</dbReference>
<gene>
    <name evidence="2" type="ORF">J3D65DRAFT_676892</name>
</gene>
<dbReference type="CDD" id="cd18186">
    <property type="entry name" value="BTB_POZ_ZBTB_KLHL-like"/>
    <property type="match status" value="1"/>
</dbReference>
<dbReference type="Pfam" id="PF00651">
    <property type="entry name" value="BTB"/>
    <property type="match status" value="1"/>
</dbReference>
<evidence type="ECO:0000313" key="3">
    <source>
        <dbReference type="Proteomes" id="UP001360953"/>
    </source>
</evidence>
<feature type="domain" description="BTB" evidence="1">
    <location>
        <begin position="24"/>
        <end position="93"/>
    </location>
</feature>
<dbReference type="InterPro" id="IPR011333">
    <property type="entry name" value="SKP1/BTB/POZ_sf"/>
</dbReference>
<name>A0ABR1LNQ8_9PEZI</name>
<evidence type="ECO:0000259" key="1">
    <source>
        <dbReference type="PROSITE" id="PS50097"/>
    </source>
</evidence>
<protein>
    <submittedName>
        <fullName evidence="2">BTB/POZ protein</fullName>
    </submittedName>
</protein>
<proteinExistence type="predicted"/>